<dbReference type="InterPro" id="IPR011125">
    <property type="entry name" value="Znf_HypF"/>
</dbReference>
<comment type="pathway">
    <text evidence="1">Protein modification; [NiFe] hydrogenase maturation.</text>
</comment>
<dbReference type="PANTHER" id="PTHR42959">
    <property type="entry name" value="CARBAMOYLTRANSFERASE"/>
    <property type="match status" value="1"/>
</dbReference>
<dbReference type="PANTHER" id="PTHR42959:SF1">
    <property type="entry name" value="CARBAMOYLTRANSFERASE HYPF"/>
    <property type="match status" value="1"/>
</dbReference>
<dbReference type="PROSITE" id="PS00150">
    <property type="entry name" value="ACYLPHOSPHATASE_1"/>
    <property type="match status" value="1"/>
</dbReference>
<evidence type="ECO:0000256" key="5">
    <source>
        <dbReference type="ARBA" id="ARBA00022723"/>
    </source>
</evidence>
<dbReference type="Proteomes" id="UP000886785">
    <property type="component" value="Unassembled WGS sequence"/>
</dbReference>
<keyword evidence="5" id="KW-0479">Metal-binding</keyword>
<dbReference type="InterPro" id="IPR017968">
    <property type="entry name" value="Acylphosphatase_CS"/>
</dbReference>
<reference evidence="14" key="1">
    <citation type="submission" date="2020-10" db="EMBL/GenBank/DDBJ databases">
        <authorList>
            <person name="Gilroy R."/>
        </authorList>
    </citation>
    <scope>NUCLEOTIDE SEQUENCE</scope>
    <source>
        <strain evidence="14">ChiSjej1B19-7085</strain>
    </source>
</reference>
<dbReference type="Gene3D" id="3.90.870.50">
    <property type="match status" value="1"/>
</dbReference>
<dbReference type="InterPro" id="IPR006070">
    <property type="entry name" value="Sua5-like_dom"/>
</dbReference>
<comment type="similarity">
    <text evidence="3 10">Belongs to the carbamoyltransferase HypF family.</text>
</comment>
<dbReference type="PROSITE" id="PS51163">
    <property type="entry name" value="YRDC"/>
    <property type="match status" value="1"/>
</dbReference>
<comment type="catalytic activity">
    <reaction evidence="9">
        <text>C-terminal L-cysteinyl-[HypE protein] + carbamoyl phosphate + ATP + H2O = C-terminal S-carboxamide-L-cysteinyl-[HypE protein] + AMP + phosphate + diphosphate + H(+)</text>
        <dbReference type="Rhea" id="RHEA:55636"/>
        <dbReference type="Rhea" id="RHEA-COMP:14247"/>
        <dbReference type="Rhea" id="RHEA-COMP:14392"/>
        <dbReference type="ChEBI" id="CHEBI:15377"/>
        <dbReference type="ChEBI" id="CHEBI:15378"/>
        <dbReference type="ChEBI" id="CHEBI:30616"/>
        <dbReference type="ChEBI" id="CHEBI:33019"/>
        <dbReference type="ChEBI" id="CHEBI:43474"/>
        <dbReference type="ChEBI" id="CHEBI:58228"/>
        <dbReference type="ChEBI" id="CHEBI:76913"/>
        <dbReference type="ChEBI" id="CHEBI:139126"/>
        <dbReference type="ChEBI" id="CHEBI:456215"/>
    </reaction>
</comment>
<evidence type="ECO:0000256" key="2">
    <source>
        <dbReference type="ARBA" id="ARBA00005614"/>
    </source>
</evidence>
<name>A0A9D1DP94_9FIRM</name>
<dbReference type="InterPro" id="IPR051060">
    <property type="entry name" value="Carbamoyltrans_HypF-like"/>
</dbReference>
<sequence>MTGPLEASRPVRVRVQIRGIVQGVGFRPFLHRLAETCGLRGWARNTSGGVESEVEGDPDAIRRFLDGIRQDPPPLACVESVEAGMPGEPAGYPDFSIRESRVSPDSTLVSPDISICPDCARELADPDDRRYRYPFINCTNCGPRYTIVRDLPYDRDKTSMREFPMCPDCRREYGDIHDRRYHAQPDCCPVCGPRAFFLDASGREQDGDPFALAQKLLAAGGIVAVKGIGGIHLACGAENEAAVRRLRERKNRPSRPLALMCRSMEDVRRICEVSPDEMKLLESPRRPIVLLKKRVRASFSACASGPRLGVMLPYTPLHLLLLDGTSGGPPVLVMTSANLSGCPVLLENGDAVQKLSQIADGFLLHDRPIQNRCDDSLVTEWNGGAYFFRRSRGYAPQPLFAREDGSGILAFGAEQKASFALGRGSHVFLSPHIGDLKNLETLDHYRGAMETYRRLFRITPQLLACDLHPDYFSTREAEAVSARENLPLVRVQHHWAHMAACMEDNLISGPAFGIVWDGTGLGTDGTIWGGEFLKGDFSTFSRVGSIRPIALPGGDRAVQEIGRIALSLLHDADLPADTAPLMPEKRRAVEAVLRAGVSCPQASSIGRLFDGICALICGKGSVSYEGEGASIVEGLSPQETPVWDAPESESYPVSFYQDGDLRRFDTRPLICAVAADLGAGVPSGEIARKFMAALCRMAADQCAALNPERLPVVLSGGVFLNRFLLSGVTELLRGAGFEVFCHKRVSPGDEGICLGQMAVAREQRRLQNVPCHSDEDYEN</sequence>
<dbReference type="InterPro" id="IPR041440">
    <property type="entry name" value="HypF_C"/>
</dbReference>
<dbReference type="Gene3D" id="3.30.110.120">
    <property type="match status" value="1"/>
</dbReference>
<dbReference type="InterPro" id="IPR004421">
    <property type="entry name" value="Carbamoyltransferase_HypF"/>
</dbReference>
<dbReference type="EC" id="6.2.-.-" evidence="10"/>
<evidence type="ECO:0000256" key="9">
    <source>
        <dbReference type="ARBA" id="ARBA00048220"/>
    </source>
</evidence>
<evidence type="ECO:0000256" key="3">
    <source>
        <dbReference type="ARBA" id="ARBA00008097"/>
    </source>
</evidence>
<evidence type="ECO:0000259" key="13">
    <source>
        <dbReference type="PROSITE" id="PS51163"/>
    </source>
</evidence>
<evidence type="ECO:0000313" key="14">
    <source>
        <dbReference type="EMBL" id="HIR56402.1"/>
    </source>
</evidence>
<comment type="similarity">
    <text evidence="2">Belongs to the acylphosphatase family.</text>
</comment>
<organism evidence="14 15">
    <name type="scientific">Candidatus Gallacutalibacter pullicola</name>
    <dbReference type="NCBI Taxonomy" id="2840830"/>
    <lineage>
        <taxon>Bacteria</taxon>
        <taxon>Bacillati</taxon>
        <taxon>Bacillota</taxon>
        <taxon>Clostridia</taxon>
        <taxon>Eubacteriales</taxon>
        <taxon>Candidatus Gallacutalibacter</taxon>
    </lineage>
</organism>
<dbReference type="SUPFAM" id="SSF53067">
    <property type="entry name" value="Actin-like ATPase domain"/>
    <property type="match status" value="1"/>
</dbReference>
<dbReference type="InterPro" id="IPR017945">
    <property type="entry name" value="DHBP_synth_RibB-like_a/b_dom"/>
</dbReference>
<dbReference type="AlphaFoldDB" id="A0A9D1DP94"/>
<dbReference type="InterPro" id="IPR036046">
    <property type="entry name" value="Acylphosphatase-like_dom_sf"/>
</dbReference>
<evidence type="ECO:0000259" key="12">
    <source>
        <dbReference type="PROSITE" id="PS51160"/>
    </source>
</evidence>
<feature type="domain" description="Acylphosphatase-like" evidence="12">
    <location>
        <begin position="12"/>
        <end position="99"/>
    </location>
</feature>
<comment type="caution">
    <text evidence="14">The sequence shown here is derived from an EMBL/GenBank/DDBJ whole genome shotgun (WGS) entry which is preliminary data.</text>
</comment>
<dbReference type="SUPFAM" id="SSF54975">
    <property type="entry name" value="Acylphosphatase/BLUF domain-like"/>
    <property type="match status" value="1"/>
</dbReference>
<feature type="domain" description="YrdC-like" evidence="13">
    <location>
        <begin position="207"/>
        <end position="393"/>
    </location>
</feature>
<dbReference type="Pfam" id="PF00708">
    <property type="entry name" value="Acylphosphatase"/>
    <property type="match status" value="1"/>
</dbReference>
<feature type="active site" evidence="11">
    <location>
        <position position="45"/>
    </location>
</feature>
<evidence type="ECO:0000313" key="15">
    <source>
        <dbReference type="Proteomes" id="UP000886785"/>
    </source>
</evidence>
<dbReference type="PROSITE" id="PS51160">
    <property type="entry name" value="ACYLPHOSPHATASE_3"/>
    <property type="match status" value="1"/>
</dbReference>
<gene>
    <name evidence="14" type="primary">hypF</name>
    <name evidence="14" type="ORF">IAA54_01945</name>
</gene>
<comment type="catalytic activity">
    <reaction evidence="8 11">
        <text>an acyl phosphate + H2O = a carboxylate + phosphate + H(+)</text>
        <dbReference type="Rhea" id="RHEA:14965"/>
        <dbReference type="ChEBI" id="CHEBI:15377"/>
        <dbReference type="ChEBI" id="CHEBI:15378"/>
        <dbReference type="ChEBI" id="CHEBI:29067"/>
        <dbReference type="ChEBI" id="CHEBI:43474"/>
        <dbReference type="ChEBI" id="CHEBI:59918"/>
        <dbReference type="EC" id="3.6.1.7"/>
    </reaction>
</comment>
<evidence type="ECO:0000256" key="7">
    <source>
        <dbReference type="ARBA" id="ARBA00022833"/>
    </source>
</evidence>
<dbReference type="InterPro" id="IPR001792">
    <property type="entry name" value="Acylphosphatase-like_dom"/>
</dbReference>
<reference evidence="14" key="2">
    <citation type="journal article" date="2021" name="PeerJ">
        <title>Extensive microbial diversity within the chicken gut microbiome revealed by metagenomics and culture.</title>
        <authorList>
            <person name="Gilroy R."/>
            <person name="Ravi A."/>
            <person name="Getino M."/>
            <person name="Pursley I."/>
            <person name="Horton D.L."/>
            <person name="Alikhan N.F."/>
            <person name="Baker D."/>
            <person name="Gharbi K."/>
            <person name="Hall N."/>
            <person name="Watson M."/>
            <person name="Adriaenssens E.M."/>
            <person name="Foster-Nyarko E."/>
            <person name="Jarju S."/>
            <person name="Secka A."/>
            <person name="Antonio M."/>
            <person name="Oren A."/>
            <person name="Chaudhuri R.R."/>
            <person name="La Ragione R."/>
            <person name="Hildebrand F."/>
            <person name="Pallen M.J."/>
        </authorList>
    </citation>
    <scope>NUCLEOTIDE SEQUENCE</scope>
    <source>
        <strain evidence="14">ChiSjej1B19-7085</strain>
    </source>
</reference>
<dbReference type="GO" id="GO:0016874">
    <property type="term" value="F:ligase activity"/>
    <property type="evidence" value="ECO:0007669"/>
    <property type="project" value="UniProtKB-UniRule"/>
</dbReference>
<accession>A0A9D1DP94</accession>
<keyword evidence="7" id="KW-0862">Zinc</keyword>
<proteinExistence type="inferred from homology"/>
<feature type="active site" evidence="11">
    <location>
        <position position="27"/>
    </location>
</feature>
<dbReference type="Pfam" id="PF17788">
    <property type="entry name" value="HypF_C"/>
    <property type="match status" value="1"/>
</dbReference>
<dbReference type="Gene3D" id="3.30.420.360">
    <property type="match status" value="1"/>
</dbReference>
<dbReference type="SUPFAM" id="SSF55821">
    <property type="entry name" value="YrdC/RibB"/>
    <property type="match status" value="1"/>
</dbReference>
<dbReference type="Gene3D" id="3.30.420.40">
    <property type="match status" value="1"/>
</dbReference>
<keyword evidence="6" id="KW-0863">Zinc-finger</keyword>
<dbReference type="GO" id="GO:0008270">
    <property type="term" value="F:zinc ion binding"/>
    <property type="evidence" value="ECO:0007669"/>
    <property type="project" value="UniProtKB-KW"/>
</dbReference>
<dbReference type="InterPro" id="IPR043129">
    <property type="entry name" value="ATPase_NBD"/>
</dbReference>
<evidence type="ECO:0000256" key="10">
    <source>
        <dbReference type="PIRNR" id="PIRNR006256"/>
    </source>
</evidence>
<dbReference type="GO" id="GO:0016743">
    <property type="term" value="F:carboxyl- or carbamoyltransferase activity"/>
    <property type="evidence" value="ECO:0007669"/>
    <property type="project" value="UniProtKB-UniRule"/>
</dbReference>
<dbReference type="Pfam" id="PF07503">
    <property type="entry name" value="zf-HYPF"/>
    <property type="match status" value="2"/>
</dbReference>
<keyword evidence="4" id="KW-0436">Ligase</keyword>
<dbReference type="Pfam" id="PF22521">
    <property type="entry name" value="HypF_C_2"/>
    <property type="match status" value="1"/>
</dbReference>
<evidence type="ECO:0000256" key="4">
    <source>
        <dbReference type="ARBA" id="ARBA00022598"/>
    </source>
</evidence>
<dbReference type="NCBIfam" id="TIGR00143">
    <property type="entry name" value="hypF"/>
    <property type="match status" value="1"/>
</dbReference>
<evidence type="ECO:0000256" key="11">
    <source>
        <dbReference type="PROSITE-ProRule" id="PRU00520"/>
    </source>
</evidence>
<dbReference type="PIRSF" id="PIRSF006256">
    <property type="entry name" value="CMPcnvr_hdrg_mat"/>
    <property type="match status" value="1"/>
</dbReference>
<evidence type="ECO:0000256" key="8">
    <source>
        <dbReference type="ARBA" id="ARBA00047645"/>
    </source>
</evidence>
<dbReference type="EMBL" id="DVHF01000024">
    <property type="protein sequence ID" value="HIR56402.1"/>
    <property type="molecule type" value="Genomic_DNA"/>
</dbReference>
<dbReference type="GO" id="GO:0051604">
    <property type="term" value="P:protein maturation"/>
    <property type="evidence" value="ECO:0007669"/>
    <property type="project" value="TreeGrafter"/>
</dbReference>
<keyword evidence="11" id="KW-0378">Hydrolase</keyword>
<dbReference type="GO" id="GO:0003998">
    <property type="term" value="F:acylphosphatase activity"/>
    <property type="evidence" value="ECO:0007669"/>
    <property type="project" value="UniProtKB-EC"/>
</dbReference>
<evidence type="ECO:0000256" key="6">
    <source>
        <dbReference type="ARBA" id="ARBA00022771"/>
    </source>
</evidence>
<dbReference type="InterPro" id="IPR055128">
    <property type="entry name" value="HypF_C_2"/>
</dbReference>
<protein>
    <recommendedName>
        <fullName evidence="10">Carbamoyltransferase</fullName>
        <ecNumber evidence="10">6.2.-.-</ecNumber>
    </recommendedName>
</protein>
<dbReference type="GO" id="GO:0003725">
    <property type="term" value="F:double-stranded RNA binding"/>
    <property type="evidence" value="ECO:0007669"/>
    <property type="project" value="InterPro"/>
</dbReference>
<dbReference type="Pfam" id="PF01300">
    <property type="entry name" value="Sua5_yciO_yrdC"/>
    <property type="match status" value="1"/>
</dbReference>
<evidence type="ECO:0000256" key="1">
    <source>
        <dbReference type="ARBA" id="ARBA00004711"/>
    </source>
</evidence>